<dbReference type="SUPFAM" id="SSF52047">
    <property type="entry name" value="RNI-like"/>
    <property type="match status" value="1"/>
</dbReference>
<dbReference type="SUPFAM" id="SSF81383">
    <property type="entry name" value="F-box domain"/>
    <property type="match status" value="1"/>
</dbReference>
<dbReference type="EMBL" id="PKPP01013219">
    <property type="protein sequence ID" value="PWA41227.1"/>
    <property type="molecule type" value="Genomic_DNA"/>
</dbReference>
<gene>
    <name evidence="2" type="ORF">CTI12_AA555610</name>
</gene>
<evidence type="ECO:0000259" key="1">
    <source>
        <dbReference type="Pfam" id="PF24758"/>
    </source>
</evidence>
<dbReference type="InterPro" id="IPR036047">
    <property type="entry name" value="F-box-like_dom_sf"/>
</dbReference>
<dbReference type="OrthoDB" id="851744at2759"/>
<dbReference type="Proteomes" id="UP000245207">
    <property type="component" value="Unassembled WGS sequence"/>
</dbReference>
<dbReference type="Gene3D" id="3.80.10.10">
    <property type="entry name" value="Ribonuclease Inhibitor"/>
    <property type="match status" value="1"/>
</dbReference>
<sequence>MKRRREMEDDILVDATDRISQVPEFIIHHIMSFLKSPKERVRMSVLSKNWFVITASFPILDFDIEKFERVMKFYSSYPSKSDIVRDKFFKYVEYTTYRFCQQNVSAHTFNLVTELLDSTEADLVDRCLGLILKKDVKVLNIDTFFRPRIWTPAIPEYHLPNQLLSASSLTSLKIRACEFPLSLMVDQVRFNSLKLLRLEYLHLDDEAIKYLTCNCPLLEELVVKFCNGFKRFCVFGLQNLQKVEIDCLVEIIDIQAPNLRDVCVTNRGSSEAPSINLASCKKLKNLSYYASSPLKSEVFSGFLSNIPFIENLTLSLPDNCKYLRLLSSSLRTLALLTESDMEEIDIATPNLLLFEYHMHSNLPALVVRDSLQPRARLECYPRDEVDSLWFQKLRQLLDTKTGFEVLKLQIRVDFSGVEELKMIQSPPNELEHIELKLMNIYKLSDYETVLDAVLWCCCPRSLSLKSLFHIIYYSEEWNQVVKYTYEKLLQQEDDGQINIRMVLCSSKAEKHFSDLNSLLTALPCVEQEHVITFIKEEEVECLTKVGLLNKKEKRKSDQFEYVHTMPFKGKKDETSFCG</sequence>
<dbReference type="PANTHER" id="PTHR34145">
    <property type="entry name" value="OS02G0105600 PROTEIN"/>
    <property type="match status" value="1"/>
</dbReference>
<keyword evidence="3" id="KW-1185">Reference proteome</keyword>
<dbReference type="InterPro" id="IPR055411">
    <property type="entry name" value="LRR_FXL15/At3g58940/PEG3-like"/>
</dbReference>
<reference evidence="2 3" key="1">
    <citation type="journal article" date="2018" name="Mol. Plant">
        <title>The genome of Artemisia annua provides insight into the evolution of Asteraceae family and artemisinin biosynthesis.</title>
        <authorList>
            <person name="Shen Q."/>
            <person name="Zhang L."/>
            <person name="Liao Z."/>
            <person name="Wang S."/>
            <person name="Yan T."/>
            <person name="Shi P."/>
            <person name="Liu M."/>
            <person name="Fu X."/>
            <person name="Pan Q."/>
            <person name="Wang Y."/>
            <person name="Lv Z."/>
            <person name="Lu X."/>
            <person name="Zhang F."/>
            <person name="Jiang W."/>
            <person name="Ma Y."/>
            <person name="Chen M."/>
            <person name="Hao X."/>
            <person name="Li L."/>
            <person name="Tang Y."/>
            <person name="Lv G."/>
            <person name="Zhou Y."/>
            <person name="Sun X."/>
            <person name="Brodelius P.E."/>
            <person name="Rose J.K.C."/>
            <person name="Tang K."/>
        </authorList>
    </citation>
    <scope>NUCLEOTIDE SEQUENCE [LARGE SCALE GENOMIC DNA]</scope>
    <source>
        <strain evidence="3">cv. Huhao1</strain>
        <tissue evidence="2">Leaf</tissue>
    </source>
</reference>
<dbReference type="AlphaFoldDB" id="A0A2U1KWU4"/>
<evidence type="ECO:0000313" key="3">
    <source>
        <dbReference type="Proteomes" id="UP000245207"/>
    </source>
</evidence>
<dbReference type="InterPro" id="IPR053772">
    <property type="entry name" value="At1g61320/At1g61330-like"/>
</dbReference>
<dbReference type="Gene3D" id="1.20.1280.50">
    <property type="match status" value="1"/>
</dbReference>
<dbReference type="InterPro" id="IPR032675">
    <property type="entry name" value="LRR_dom_sf"/>
</dbReference>
<accession>A0A2U1KWU4</accession>
<organism evidence="2 3">
    <name type="scientific">Artemisia annua</name>
    <name type="common">Sweet wormwood</name>
    <dbReference type="NCBI Taxonomy" id="35608"/>
    <lineage>
        <taxon>Eukaryota</taxon>
        <taxon>Viridiplantae</taxon>
        <taxon>Streptophyta</taxon>
        <taxon>Embryophyta</taxon>
        <taxon>Tracheophyta</taxon>
        <taxon>Spermatophyta</taxon>
        <taxon>Magnoliopsida</taxon>
        <taxon>eudicotyledons</taxon>
        <taxon>Gunneridae</taxon>
        <taxon>Pentapetalae</taxon>
        <taxon>asterids</taxon>
        <taxon>campanulids</taxon>
        <taxon>Asterales</taxon>
        <taxon>Asteraceae</taxon>
        <taxon>Asteroideae</taxon>
        <taxon>Anthemideae</taxon>
        <taxon>Artemisiinae</taxon>
        <taxon>Artemisia</taxon>
    </lineage>
</organism>
<protein>
    <submittedName>
        <fullName evidence="2">F-box domain, Leucine-rich repeat domain, L domain-like protein</fullName>
    </submittedName>
</protein>
<proteinExistence type="predicted"/>
<evidence type="ECO:0000313" key="2">
    <source>
        <dbReference type="EMBL" id="PWA41227.1"/>
    </source>
</evidence>
<dbReference type="Pfam" id="PF24758">
    <property type="entry name" value="LRR_At5g56370"/>
    <property type="match status" value="1"/>
</dbReference>
<dbReference type="PANTHER" id="PTHR34145:SF28">
    <property type="entry name" value="F-BOX DOMAIN-CONTAINING PROTEIN"/>
    <property type="match status" value="1"/>
</dbReference>
<comment type="caution">
    <text evidence="2">The sequence shown here is derived from an EMBL/GenBank/DDBJ whole genome shotgun (WGS) entry which is preliminary data.</text>
</comment>
<feature type="domain" description="F-box/LRR-repeat protein 15/At3g58940/PEG3-like LRR" evidence="1">
    <location>
        <begin position="126"/>
        <end position="290"/>
    </location>
</feature>
<name>A0A2U1KWU4_ARTAN</name>